<dbReference type="InterPro" id="IPR032710">
    <property type="entry name" value="NTF2-like_dom_sf"/>
</dbReference>
<gene>
    <name evidence="2" type="ORF">JX265_003296</name>
</gene>
<keyword evidence="3" id="KW-1185">Reference proteome</keyword>
<protein>
    <recommendedName>
        <fullName evidence="1">SnoaL-like domain-containing protein</fullName>
    </recommendedName>
</protein>
<name>A0A9P9WTL9_9PEZI</name>
<dbReference type="OrthoDB" id="2148716at2759"/>
<sequence length="159" mass="17104">MSFSALPASLPSLSNHEAIADALYRAVLAFDHGDEELLRSAVTDDITAEMPGSPPTSGIAALKASVFDRVAFGIDTTHFLSNIRVNLASASATTAQVSCSALAQHVRKGKGYEPGNKFTSGCMYLCDVIKEESSSLWKIENWKIHIIWVDGDRSVMTGQ</sequence>
<reference evidence="2" key="1">
    <citation type="submission" date="2021-03" db="EMBL/GenBank/DDBJ databases">
        <title>Revisited historic fungal species revealed as producer of novel bioactive compounds through whole genome sequencing and comparative genomics.</title>
        <authorList>
            <person name="Vignolle G.A."/>
            <person name="Hochenegger N."/>
            <person name="Mach R.L."/>
            <person name="Mach-Aigner A.R."/>
            <person name="Javad Rahimi M."/>
            <person name="Salim K.A."/>
            <person name="Chan C.M."/>
            <person name="Lim L.B.L."/>
            <person name="Cai F."/>
            <person name="Druzhinina I.S."/>
            <person name="U'Ren J.M."/>
            <person name="Derntl C."/>
        </authorList>
    </citation>
    <scope>NUCLEOTIDE SEQUENCE</scope>
    <source>
        <strain evidence="2">TUCIM 5799</strain>
    </source>
</reference>
<evidence type="ECO:0000259" key="1">
    <source>
        <dbReference type="Pfam" id="PF13577"/>
    </source>
</evidence>
<dbReference type="AlphaFoldDB" id="A0A9P9WTL9"/>
<organism evidence="2 3">
    <name type="scientific">Neoarthrinium moseri</name>
    <dbReference type="NCBI Taxonomy" id="1658444"/>
    <lineage>
        <taxon>Eukaryota</taxon>
        <taxon>Fungi</taxon>
        <taxon>Dikarya</taxon>
        <taxon>Ascomycota</taxon>
        <taxon>Pezizomycotina</taxon>
        <taxon>Sordariomycetes</taxon>
        <taxon>Xylariomycetidae</taxon>
        <taxon>Amphisphaeriales</taxon>
        <taxon>Apiosporaceae</taxon>
        <taxon>Neoarthrinium</taxon>
    </lineage>
</organism>
<dbReference type="CDD" id="cd00531">
    <property type="entry name" value="NTF2_like"/>
    <property type="match status" value="1"/>
</dbReference>
<dbReference type="Pfam" id="PF13577">
    <property type="entry name" value="SnoaL_4"/>
    <property type="match status" value="1"/>
</dbReference>
<dbReference type="Proteomes" id="UP000829685">
    <property type="component" value="Unassembled WGS sequence"/>
</dbReference>
<dbReference type="InterPro" id="IPR037401">
    <property type="entry name" value="SnoaL-like"/>
</dbReference>
<proteinExistence type="predicted"/>
<comment type="caution">
    <text evidence="2">The sequence shown here is derived from an EMBL/GenBank/DDBJ whole genome shotgun (WGS) entry which is preliminary data.</text>
</comment>
<feature type="domain" description="SnoaL-like" evidence="1">
    <location>
        <begin position="12"/>
        <end position="142"/>
    </location>
</feature>
<dbReference type="Gene3D" id="3.10.450.50">
    <property type="match status" value="1"/>
</dbReference>
<dbReference type="SUPFAM" id="SSF54427">
    <property type="entry name" value="NTF2-like"/>
    <property type="match status" value="1"/>
</dbReference>
<accession>A0A9P9WTL9</accession>
<dbReference type="EMBL" id="JAFIMR010000005">
    <property type="protein sequence ID" value="KAI1879119.1"/>
    <property type="molecule type" value="Genomic_DNA"/>
</dbReference>
<evidence type="ECO:0000313" key="2">
    <source>
        <dbReference type="EMBL" id="KAI1879119.1"/>
    </source>
</evidence>
<evidence type="ECO:0000313" key="3">
    <source>
        <dbReference type="Proteomes" id="UP000829685"/>
    </source>
</evidence>